<keyword evidence="2 6" id="KW-0812">Transmembrane</keyword>
<evidence type="ECO:0000313" key="8">
    <source>
        <dbReference type="Proteomes" id="UP000054270"/>
    </source>
</evidence>
<evidence type="ECO:0000256" key="4">
    <source>
        <dbReference type="ARBA" id="ARBA00023136"/>
    </source>
</evidence>
<keyword evidence="8" id="KW-1185">Reference proteome</keyword>
<organism evidence="7 8">
    <name type="scientific">Hypholoma sublateritium (strain FD-334 SS-4)</name>
    <dbReference type="NCBI Taxonomy" id="945553"/>
    <lineage>
        <taxon>Eukaryota</taxon>
        <taxon>Fungi</taxon>
        <taxon>Dikarya</taxon>
        <taxon>Basidiomycota</taxon>
        <taxon>Agaricomycotina</taxon>
        <taxon>Agaricomycetes</taxon>
        <taxon>Agaricomycetidae</taxon>
        <taxon>Agaricales</taxon>
        <taxon>Agaricineae</taxon>
        <taxon>Strophariaceae</taxon>
        <taxon>Hypholoma</taxon>
    </lineage>
</organism>
<dbReference type="Pfam" id="PF01544">
    <property type="entry name" value="CorA"/>
    <property type="match status" value="1"/>
</dbReference>
<keyword evidence="4 6" id="KW-0472">Membrane</keyword>
<dbReference type="GO" id="GO:0000287">
    <property type="term" value="F:magnesium ion binding"/>
    <property type="evidence" value="ECO:0007669"/>
    <property type="project" value="TreeGrafter"/>
</dbReference>
<dbReference type="OrthoDB" id="3231000at2759"/>
<comment type="subcellular location">
    <subcellularLocation>
        <location evidence="1">Cell membrane</location>
        <topology evidence="1">Multi-pass membrane protein</topology>
    </subcellularLocation>
</comment>
<evidence type="ECO:0000256" key="2">
    <source>
        <dbReference type="ARBA" id="ARBA00022692"/>
    </source>
</evidence>
<dbReference type="InterPro" id="IPR045863">
    <property type="entry name" value="CorA_TM1_TM2"/>
</dbReference>
<dbReference type="PANTHER" id="PTHR46494:SF1">
    <property type="entry name" value="CORA FAMILY METAL ION TRANSPORTER (EUROFUNG)"/>
    <property type="match status" value="1"/>
</dbReference>
<dbReference type="PANTHER" id="PTHR46494">
    <property type="entry name" value="CORA FAMILY METAL ION TRANSPORTER (EUROFUNG)"/>
    <property type="match status" value="1"/>
</dbReference>
<feature type="coiled-coil region" evidence="5">
    <location>
        <begin position="348"/>
        <end position="375"/>
    </location>
</feature>
<evidence type="ECO:0000256" key="1">
    <source>
        <dbReference type="ARBA" id="ARBA00004651"/>
    </source>
</evidence>
<feature type="transmembrane region" description="Helical" evidence="6">
    <location>
        <begin position="429"/>
        <end position="448"/>
    </location>
</feature>
<keyword evidence="3 6" id="KW-1133">Transmembrane helix</keyword>
<evidence type="ECO:0000256" key="3">
    <source>
        <dbReference type="ARBA" id="ARBA00022989"/>
    </source>
</evidence>
<dbReference type="GO" id="GO:0015087">
    <property type="term" value="F:cobalt ion transmembrane transporter activity"/>
    <property type="evidence" value="ECO:0007669"/>
    <property type="project" value="TreeGrafter"/>
</dbReference>
<protein>
    <submittedName>
        <fullName evidence="7">Uncharacterized protein</fullName>
    </submittedName>
</protein>
<reference evidence="8" key="1">
    <citation type="submission" date="2014-04" db="EMBL/GenBank/DDBJ databases">
        <title>Evolutionary Origins and Diversification of the Mycorrhizal Mutualists.</title>
        <authorList>
            <consortium name="DOE Joint Genome Institute"/>
            <consortium name="Mycorrhizal Genomics Consortium"/>
            <person name="Kohler A."/>
            <person name="Kuo A."/>
            <person name="Nagy L.G."/>
            <person name="Floudas D."/>
            <person name="Copeland A."/>
            <person name="Barry K.W."/>
            <person name="Cichocki N."/>
            <person name="Veneault-Fourrey C."/>
            <person name="LaButti K."/>
            <person name="Lindquist E.A."/>
            <person name="Lipzen A."/>
            <person name="Lundell T."/>
            <person name="Morin E."/>
            <person name="Murat C."/>
            <person name="Riley R."/>
            <person name="Ohm R."/>
            <person name="Sun H."/>
            <person name="Tunlid A."/>
            <person name="Henrissat B."/>
            <person name="Grigoriev I.V."/>
            <person name="Hibbett D.S."/>
            <person name="Martin F."/>
        </authorList>
    </citation>
    <scope>NUCLEOTIDE SEQUENCE [LARGE SCALE GENOMIC DNA]</scope>
    <source>
        <strain evidence="8">FD-334 SS-4</strain>
    </source>
</reference>
<dbReference type="InterPro" id="IPR002523">
    <property type="entry name" value="MgTranspt_CorA/ZnTranspt_ZntB"/>
</dbReference>
<evidence type="ECO:0000256" key="6">
    <source>
        <dbReference type="SAM" id="Phobius"/>
    </source>
</evidence>
<dbReference type="GO" id="GO:0015095">
    <property type="term" value="F:magnesium ion transmembrane transporter activity"/>
    <property type="evidence" value="ECO:0007669"/>
    <property type="project" value="TreeGrafter"/>
</dbReference>
<evidence type="ECO:0000313" key="7">
    <source>
        <dbReference type="EMBL" id="KJA16341.1"/>
    </source>
</evidence>
<feature type="non-terminal residue" evidence="7">
    <location>
        <position position="1"/>
    </location>
</feature>
<dbReference type="EMBL" id="KN817623">
    <property type="protein sequence ID" value="KJA16341.1"/>
    <property type="molecule type" value="Genomic_DNA"/>
</dbReference>
<sequence>PVPPLCEHKNCENCYVGYPQSRFPNWSHPQVVKSRIYHAIHEYNRHKPCNLYRLDVANDGVFSNPGPLVAAYGHDSAVWEQFKHDKRPTGTRVRAMFIENLSGPVLQMLGSKYNIEPSFWSSSLGWIPSRYQEEVQPGLGDHITITLTFLRSMSNYHATRHLSAWDESTGSAEQVSQHIDPHSPLSLYSNARLLVLDLLAIHFVRNKNGSTIISFHPSKSMPTTTATFLKDRIRAVGQSVHWQSIFQRSSDPTFILLPYIWHAMYAWDEALEHLYDHICALEMRVISAAEIPLTREMHVIRAHQLHYSALLSDLNKHIVFVRDTYNPTIDDAAQADRRFSKALMKRECGNLLTETKRLQDELQTQQQRLTNLMDLVRTPVSSFSNDFMSYTMKQIAYLTMVFLPASFIAGVFGMNIGEFNPGSLGSLPVYISISIPLTVVTVWIIIAFQSRDILPPNTSFFMRLLWPMYLARKLLRRMRERSEYHISVSAV</sequence>
<dbReference type="GO" id="GO:0050897">
    <property type="term" value="F:cobalt ion binding"/>
    <property type="evidence" value="ECO:0007669"/>
    <property type="project" value="TreeGrafter"/>
</dbReference>
<dbReference type="GO" id="GO:0005886">
    <property type="term" value="C:plasma membrane"/>
    <property type="evidence" value="ECO:0007669"/>
    <property type="project" value="UniProtKB-SubCell"/>
</dbReference>
<evidence type="ECO:0000256" key="5">
    <source>
        <dbReference type="SAM" id="Coils"/>
    </source>
</evidence>
<dbReference type="SUPFAM" id="SSF144083">
    <property type="entry name" value="Magnesium transport protein CorA, transmembrane region"/>
    <property type="match status" value="1"/>
</dbReference>
<dbReference type="Gene3D" id="1.20.58.340">
    <property type="entry name" value="Magnesium transport protein CorA, transmembrane region"/>
    <property type="match status" value="1"/>
</dbReference>
<keyword evidence="5" id="KW-0175">Coiled coil</keyword>
<dbReference type="Proteomes" id="UP000054270">
    <property type="component" value="Unassembled WGS sequence"/>
</dbReference>
<gene>
    <name evidence="7" type="ORF">HYPSUDRAFT_147866</name>
</gene>
<dbReference type="STRING" id="945553.A0A0D2NIA0"/>
<name>A0A0D2NIA0_HYPSF</name>
<proteinExistence type="predicted"/>
<dbReference type="OMA" id="HICYLER"/>
<dbReference type="AlphaFoldDB" id="A0A0D2NIA0"/>
<accession>A0A0D2NIA0</accession>
<feature type="transmembrane region" description="Helical" evidence="6">
    <location>
        <begin position="395"/>
        <end position="417"/>
    </location>
</feature>